<evidence type="ECO:0000313" key="4">
    <source>
        <dbReference type="Proteomes" id="UP001346149"/>
    </source>
</evidence>
<evidence type="ECO:0000313" key="2">
    <source>
        <dbReference type="EMBL" id="KAK4771720.1"/>
    </source>
</evidence>
<dbReference type="AlphaFoldDB" id="A0AAN7KRM5"/>
<comment type="caution">
    <text evidence="2">The sequence shown here is derived from an EMBL/GenBank/DDBJ whole genome shotgun (WGS) entry which is preliminary data.</text>
</comment>
<dbReference type="Proteomes" id="UP001346149">
    <property type="component" value="Unassembled WGS sequence"/>
</dbReference>
<keyword evidence="4" id="KW-1185">Reference proteome</keyword>
<feature type="domain" description="DUF7903" evidence="1">
    <location>
        <begin position="71"/>
        <end position="427"/>
    </location>
</feature>
<organism evidence="2 4">
    <name type="scientific">Trapa natans</name>
    <name type="common">Water chestnut</name>
    <dbReference type="NCBI Taxonomy" id="22666"/>
    <lineage>
        <taxon>Eukaryota</taxon>
        <taxon>Viridiplantae</taxon>
        <taxon>Streptophyta</taxon>
        <taxon>Embryophyta</taxon>
        <taxon>Tracheophyta</taxon>
        <taxon>Spermatophyta</taxon>
        <taxon>Magnoliopsida</taxon>
        <taxon>eudicotyledons</taxon>
        <taxon>Gunneridae</taxon>
        <taxon>Pentapetalae</taxon>
        <taxon>rosids</taxon>
        <taxon>malvids</taxon>
        <taxon>Myrtales</taxon>
        <taxon>Lythraceae</taxon>
        <taxon>Trapa</taxon>
    </lineage>
</organism>
<dbReference type="EMBL" id="JAXQNO010000020">
    <property type="protein sequence ID" value="KAK4771720.1"/>
    <property type="molecule type" value="Genomic_DNA"/>
</dbReference>
<dbReference type="PANTHER" id="PTHR35481">
    <property type="entry name" value="DNA-DIRECTED RNA POLYMERASE SUBUNIT ALPHA"/>
    <property type="match status" value="1"/>
</dbReference>
<accession>A0AAN7KRM5</accession>
<dbReference type="EMBL" id="JAXQNO010000020">
    <property type="protein sequence ID" value="KAK4772272.1"/>
    <property type="molecule type" value="Genomic_DNA"/>
</dbReference>
<evidence type="ECO:0000259" key="1">
    <source>
        <dbReference type="Pfam" id="PF25475"/>
    </source>
</evidence>
<dbReference type="Pfam" id="PF25475">
    <property type="entry name" value="DUF7903"/>
    <property type="match status" value="1"/>
</dbReference>
<name>A0AAN7KRM5_TRANT</name>
<sequence>MSFNTFFCWQCCYESGSSYKSSGPVHYIPMSYVPPHKRADKESAGLRLTPAILEPQKRRNLNPGSSRTNIDKSGRIVYSNSAISKWFIVGLDGDGQIPPSVLLQPVRVDSVERVTGEKPLALVKNSPENGGGMNQDNPEQPWVYIAENVLHDLLSSFENVMSGRKEQHSRDSKPTLVARVGTILFHGSRKSSIPEDPERTLLSESLLGQFRRTFYTNIPSSYMENVMNNVASKIGVDFEQSKDLYNVKLSDKSQPKATISCKCRVREEGQRLQVFKIEMNPIRHMVADVSCLGKNLDLRLMLTTKTILTDLCEDEMAGIEELISSAVIDPNVKGGLRWPLGKQSSRDRFEVIGVWHTSSRAYSSPTLRLKVRNADRFDFRTSAGEATGEVSLKLKGIASELLGSDKLDSESNRGMILDAIKLLWEQFLQSDKVLT</sequence>
<proteinExistence type="predicted"/>
<gene>
    <name evidence="2" type="ORF">SAY86_013495</name>
    <name evidence="3" type="ORF">SAY86_014047</name>
</gene>
<reference evidence="2" key="2">
    <citation type="submission" date="2023-11" db="EMBL/GenBank/DDBJ databases">
        <authorList>
            <person name="Zhang X."/>
        </authorList>
    </citation>
    <scope>NUCLEOTIDE SEQUENCE</scope>
    <source>
        <strain evidence="2">F231</strain>
        <tissue evidence="2">Mature leaves and different stages of flower and fruit</tissue>
    </source>
</reference>
<protein>
    <recommendedName>
        <fullName evidence="1">DUF7903 domain-containing protein</fullName>
    </recommendedName>
</protein>
<dbReference type="PANTHER" id="PTHR35481:SF1">
    <property type="entry name" value="DNA-DIRECTED RNA POLYMERASE SUBUNIT ALPHA"/>
    <property type="match status" value="1"/>
</dbReference>
<reference evidence="2 4" key="1">
    <citation type="journal article" date="2023" name="Hortic Res">
        <title>Pangenome of water caltrop reveals structural variations and asymmetric subgenome divergence after allopolyploidization.</title>
        <authorList>
            <person name="Zhang X."/>
            <person name="Chen Y."/>
            <person name="Wang L."/>
            <person name="Yuan Y."/>
            <person name="Fang M."/>
            <person name="Shi L."/>
            <person name="Lu R."/>
            <person name="Comes H.P."/>
            <person name="Ma Y."/>
            <person name="Chen Y."/>
            <person name="Huang G."/>
            <person name="Zhou Y."/>
            <person name="Zheng Z."/>
            <person name="Qiu Y."/>
        </authorList>
    </citation>
    <scope>NUCLEOTIDE SEQUENCE [LARGE SCALE GENOMIC DNA]</scope>
    <source>
        <strain evidence="2">F231</strain>
    </source>
</reference>
<evidence type="ECO:0000313" key="3">
    <source>
        <dbReference type="EMBL" id="KAK4772272.1"/>
    </source>
</evidence>
<dbReference type="InterPro" id="IPR057225">
    <property type="entry name" value="DUF7903"/>
</dbReference>